<sequence>MSVHDVDVLMIGAGPSNLALAVALEECGSPEVAANSMIIEQYEDVKWQRNLLLSWTRSQVSYLKDLVTLRNPRSRFSFLNFLHERGELDEFVNLGTFHPFRWQLSTYQQWVADTLDNVKVRYGVRAERVLSVRAEDGTILGFVVSLSGGDTVLCRDLVFGAGRDAFVPEVFRGLPADRVVHSTEYGGRVAGTVGLARPGRPLRPVVIGGAQSAAEMFMALHEDAPGSSPTMLLRSIALKNYQTSKFVNEVFYPSFVDDFFAMPEKVRAKVLDEMHLTNYAGLAEPFLDELYTMIYRQKLLGQPVSTIRGLTEVVGARVEPVPGGEEVVLEVRDHRSDSVDQVRCDVVFLGTGYDPRMPTMVRQLADSIELQNITVNRHYRVDLGADAKGSLYLQGVNEATHGISDSLISVLAQRSADIAGDILDRRAADPGAGHGHGAGDRVRWAGQLSARSVARRGAGTR</sequence>
<dbReference type="RefSeq" id="WP_197003622.1">
    <property type="nucleotide sequence ID" value="NZ_JBHTLE010000004.1"/>
</dbReference>
<dbReference type="EC" id="1.14.13.59" evidence="4"/>
<keyword evidence="9 16" id="KW-0560">Oxidoreductase</keyword>
<evidence type="ECO:0000256" key="13">
    <source>
        <dbReference type="ARBA" id="ARBA00032493"/>
    </source>
</evidence>
<comment type="similarity">
    <text evidence="3">Belongs to the lysine N(6)-hydroxylase/L-ornithine N(5)-oxygenase family.</text>
</comment>
<dbReference type="InterPro" id="IPR025700">
    <property type="entry name" value="Lys/Orn_oxygenase"/>
</dbReference>
<accession>A0A8J7KPT5</accession>
<comment type="catalytic activity">
    <reaction evidence="15">
        <text>L-lysine + NADPH + O2 = N(6)-hydroxy-L-lysine + NADP(+) + H2O</text>
        <dbReference type="Rhea" id="RHEA:23228"/>
        <dbReference type="ChEBI" id="CHEBI:15377"/>
        <dbReference type="ChEBI" id="CHEBI:15379"/>
        <dbReference type="ChEBI" id="CHEBI:32551"/>
        <dbReference type="ChEBI" id="CHEBI:57783"/>
        <dbReference type="ChEBI" id="CHEBI:57820"/>
        <dbReference type="ChEBI" id="CHEBI:58349"/>
        <dbReference type="EC" id="1.14.13.59"/>
    </reaction>
</comment>
<evidence type="ECO:0000256" key="2">
    <source>
        <dbReference type="ARBA" id="ARBA00004924"/>
    </source>
</evidence>
<keyword evidence="8" id="KW-0521">NADP</keyword>
<evidence type="ECO:0000256" key="5">
    <source>
        <dbReference type="ARBA" id="ARBA00016406"/>
    </source>
</evidence>
<evidence type="ECO:0000256" key="10">
    <source>
        <dbReference type="ARBA" id="ARBA00023033"/>
    </source>
</evidence>
<evidence type="ECO:0000256" key="9">
    <source>
        <dbReference type="ARBA" id="ARBA00023002"/>
    </source>
</evidence>
<evidence type="ECO:0000256" key="11">
    <source>
        <dbReference type="ARBA" id="ARBA00029939"/>
    </source>
</evidence>
<dbReference type="EMBL" id="JADOUF010000001">
    <property type="protein sequence ID" value="MBG6136677.1"/>
    <property type="molecule type" value="Genomic_DNA"/>
</dbReference>
<evidence type="ECO:0000256" key="3">
    <source>
        <dbReference type="ARBA" id="ARBA00007588"/>
    </source>
</evidence>
<name>A0A8J7KPT5_9ACTN</name>
<dbReference type="PANTHER" id="PTHR42802:SF1">
    <property type="entry name" value="L-ORNITHINE N(5)-MONOOXYGENASE"/>
    <property type="match status" value="1"/>
</dbReference>
<keyword evidence="6" id="KW-0285">Flavoprotein</keyword>
<evidence type="ECO:0000313" key="17">
    <source>
        <dbReference type="Proteomes" id="UP000622552"/>
    </source>
</evidence>
<dbReference type="GO" id="GO:0047091">
    <property type="term" value="F:L-lysine 6-monooxygenase (NADPH) activity"/>
    <property type="evidence" value="ECO:0007669"/>
    <property type="project" value="UniProtKB-EC"/>
</dbReference>
<evidence type="ECO:0000256" key="6">
    <source>
        <dbReference type="ARBA" id="ARBA00022630"/>
    </source>
</evidence>
<evidence type="ECO:0000313" key="16">
    <source>
        <dbReference type="EMBL" id="MBG6136677.1"/>
    </source>
</evidence>
<dbReference type="Gene3D" id="3.50.50.60">
    <property type="entry name" value="FAD/NAD(P)-binding domain"/>
    <property type="match status" value="1"/>
</dbReference>
<comment type="pathway">
    <text evidence="2">Siderophore biosynthesis.</text>
</comment>
<evidence type="ECO:0000256" key="14">
    <source>
        <dbReference type="ARBA" id="ARBA00032738"/>
    </source>
</evidence>
<dbReference type="SUPFAM" id="SSF51905">
    <property type="entry name" value="FAD/NAD(P)-binding domain"/>
    <property type="match status" value="1"/>
</dbReference>
<evidence type="ECO:0000256" key="8">
    <source>
        <dbReference type="ARBA" id="ARBA00022857"/>
    </source>
</evidence>
<keyword evidence="7" id="KW-0274">FAD</keyword>
<evidence type="ECO:0000256" key="12">
    <source>
        <dbReference type="ARBA" id="ARBA00031158"/>
    </source>
</evidence>
<dbReference type="InterPro" id="IPR036188">
    <property type="entry name" value="FAD/NAD-bd_sf"/>
</dbReference>
<dbReference type="PANTHER" id="PTHR42802">
    <property type="entry name" value="MONOOXYGENASE"/>
    <property type="match status" value="1"/>
</dbReference>
<dbReference type="Proteomes" id="UP000622552">
    <property type="component" value="Unassembled WGS sequence"/>
</dbReference>
<evidence type="ECO:0000256" key="4">
    <source>
        <dbReference type="ARBA" id="ARBA00013076"/>
    </source>
</evidence>
<protein>
    <recommendedName>
        <fullName evidence="5">L-lysine N6-monooxygenase MbtG</fullName>
        <ecNumber evidence="4">1.14.13.59</ecNumber>
    </recommendedName>
    <alternativeName>
        <fullName evidence="14">Lysine 6-N-hydroxylase</fullName>
    </alternativeName>
    <alternativeName>
        <fullName evidence="13">Lysine N6-hydroxylase</fullName>
    </alternativeName>
    <alternativeName>
        <fullName evidence="11">Lysine-N-oxygenase</fullName>
    </alternativeName>
    <alternativeName>
        <fullName evidence="12">Mycobactin synthase protein G</fullName>
    </alternativeName>
</protein>
<dbReference type="Pfam" id="PF13434">
    <property type="entry name" value="Lys_Orn_oxgnase"/>
    <property type="match status" value="1"/>
</dbReference>
<comment type="caution">
    <text evidence="16">The sequence shown here is derived from an EMBL/GenBank/DDBJ whole genome shotgun (WGS) entry which is preliminary data.</text>
</comment>
<dbReference type="GO" id="GO:0006879">
    <property type="term" value="P:intracellular iron ion homeostasis"/>
    <property type="evidence" value="ECO:0007669"/>
    <property type="project" value="TreeGrafter"/>
</dbReference>
<dbReference type="AlphaFoldDB" id="A0A8J7KPT5"/>
<evidence type="ECO:0000256" key="15">
    <source>
        <dbReference type="ARBA" id="ARBA00048407"/>
    </source>
</evidence>
<evidence type="ECO:0000256" key="1">
    <source>
        <dbReference type="ARBA" id="ARBA00001974"/>
    </source>
</evidence>
<comment type="cofactor">
    <cofactor evidence="1">
        <name>FAD</name>
        <dbReference type="ChEBI" id="CHEBI:57692"/>
    </cofactor>
</comment>
<organism evidence="16 17">
    <name type="scientific">Longispora fulva</name>
    <dbReference type="NCBI Taxonomy" id="619741"/>
    <lineage>
        <taxon>Bacteria</taxon>
        <taxon>Bacillati</taxon>
        <taxon>Actinomycetota</taxon>
        <taxon>Actinomycetes</taxon>
        <taxon>Micromonosporales</taxon>
        <taxon>Micromonosporaceae</taxon>
        <taxon>Longispora</taxon>
    </lineage>
</organism>
<keyword evidence="17" id="KW-1185">Reference proteome</keyword>
<keyword evidence="10" id="KW-0503">Monooxygenase</keyword>
<reference evidence="16" key="1">
    <citation type="submission" date="2020-11" db="EMBL/GenBank/DDBJ databases">
        <title>Sequencing the genomes of 1000 actinobacteria strains.</title>
        <authorList>
            <person name="Klenk H.-P."/>
        </authorList>
    </citation>
    <scope>NUCLEOTIDE SEQUENCE</scope>
    <source>
        <strain evidence="16">DSM 45356</strain>
    </source>
</reference>
<proteinExistence type="inferred from homology"/>
<gene>
    <name evidence="16" type="ORF">IW245_002871</name>
</gene>
<evidence type="ECO:0000256" key="7">
    <source>
        <dbReference type="ARBA" id="ARBA00022827"/>
    </source>
</evidence>